<organism evidence="1">
    <name type="scientific">gut metagenome</name>
    <dbReference type="NCBI Taxonomy" id="749906"/>
    <lineage>
        <taxon>unclassified sequences</taxon>
        <taxon>metagenomes</taxon>
        <taxon>organismal metagenomes</taxon>
    </lineage>
</organism>
<dbReference type="AlphaFoldDB" id="J9FGY7"/>
<gene>
    <name evidence="1" type="ORF">EVA_17724</name>
</gene>
<protein>
    <submittedName>
        <fullName evidence="1">Uncharacterized protein</fullName>
    </submittedName>
</protein>
<sequence>MSESTCTALGFIEHFNRSPFHYFMTGYNHLGDAFAILHHKVFLREVDEDNPDFTTIVGVDRSGGIEHANTFLEGQTGTGTDLGLIACGQGDGEAGGHQSALEGVKYDGLVQMGAQIHSGTQCGRISRQGMAGAIDNLYFHDLFSYV</sequence>
<dbReference type="EMBL" id="AMCI01006531">
    <property type="protein sequence ID" value="EJW94171.1"/>
    <property type="molecule type" value="Genomic_DNA"/>
</dbReference>
<comment type="caution">
    <text evidence="1">The sequence shown here is derived from an EMBL/GenBank/DDBJ whole genome shotgun (WGS) entry which is preliminary data.</text>
</comment>
<evidence type="ECO:0000313" key="1">
    <source>
        <dbReference type="EMBL" id="EJW94171.1"/>
    </source>
</evidence>
<reference evidence="1" key="1">
    <citation type="journal article" date="2012" name="PLoS ONE">
        <title>Gene sets for utilization of primary and secondary nutrition supplies in the distal gut of endangered iberian lynx.</title>
        <authorList>
            <person name="Alcaide M."/>
            <person name="Messina E."/>
            <person name="Richter M."/>
            <person name="Bargiela R."/>
            <person name="Peplies J."/>
            <person name="Huws S.A."/>
            <person name="Newbold C.J."/>
            <person name="Golyshin P.N."/>
            <person name="Simon M.A."/>
            <person name="Lopez G."/>
            <person name="Yakimov M.M."/>
            <person name="Ferrer M."/>
        </authorList>
    </citation>
    <scope>NUCLEOTIDE SEQUENCE</scope>
</reference>
<accession>J9FGY7</accession>
<proteinExistence type="predicted"/>
<name>J9FGY7_9ZZZZ</name>